<evidence type="ECO:0000313" key="2">
    <source>
        <dbReference type="Proteomes" id="UP000326678"/>
    </source>
</evidence>
<dbReference type="AlphaFoldDB" id="A0A5P8W028"/>
<sequence>MNLDIETQNFASLQGFLNYAKLFFISQSATPKLLVNFRF</sequence>
<name>A0A5P8W028_9NOSO</name>
<dbReference type="Proteomes" id="UP000326678">
    <property type="component" value="Chromosome Gxm1"/>
</dbReference>
<protein>
    <submittedName>
        <fullName evidence="1">Uncharacterized protein</fullName>
    </submittedName>
</protein>
<reference evidence="1 2" key="1">
    <citation type="submission" date="2019-10" db="EMBL/GenBank/DDBJ databases">
        <title>Genomic and transcriptomic insights into the perfect genentic adaptation of a filamentous nitrogen-fixing cyanobacterium to rice fields.</title>
        <authorList>
            <person name="Chen Z."/>
        </authorList>
    </citation>
    <scope>NUCLEOTIDE SEQUENCE [LARGE SCALE GENOMIC DNA]</scope>
    <source>
        <strain evidence="1">CCNUC1</strain>
    </source>
</reference>
<evidence type="ECO:0000313" key="1">
    <source>
        <dbReference type="EMBL" id="QFS46075.1"/>
    </source>
</evidence>
<keyword evidence="2" id="KW-1185">Reference proteome</keyword>
<organism evidence="1 2">
    <name type="scientific">Nostoc sphaeroides CCNUC1</name>
    <dbReference type="NCBI Taxonomy" id="2653204"/>
    <lineage>
        <taxon>Bacteria</taxon>
        <taxon>Bacillati</taxon>
        <taxon>Cyanobacteriota</taxon>
        <taxon>Cyanophyceae</taxon>
        <taxon>Nostocales</taxon>
        <taxon>Nostocaceae</taxon>
        <taxon>Nostoc</taxon>
    </lineage>
</organism>
<proteinExistence type="predicted"/>
<dbReference type="EMBL" id="CP045226">
    <property type="protein sequence ID" value="QFS46075.1"/>
    <property type="molecule type" value="Genomic_DNA"/>
</dbReference>
<dbReference type="KEGG" id="nsh:GXM_03555"/>
<accession>A0A5P8W028</accession>
<gene>
    <name evidence="1" type="ORF">GXM_03555</name>
</gene>